<dbReference type="GO" id="GO:0043130">
    <property type="term" value="F:ubiquitin binding"/>
    <property type="evidence" value="ECO:0007669"/>
    <property type="project" value="InterPro"/>
</dbReference>
<reference evidence="10" key="1">
    <citation type="submission" date="2022-11" db="UniProtKB">
        <authorList>
            <consortium name="WormBaseParasite"/>
        </authorList>
    </citation>
    <scope>IDENTIFICATION</scope>
</reference>
<dbReference type="PANTHER" id="PTHR15486:SF96">
    <property type="entry name" value="LIPID DROPLET-REGULATING VLDL ASSEMBLY FACTOR AUP1"/>
    <property type="match status" value="1"/>
</dbReference>
<evidence type="ECO:0000259" key="8">
    <source>
        <dbReference type="PROSITE" id="PS51140"/>
    </source>
</evidence>
<dbReference type="PANTHER" id="PTHR15486">
    <property type="entry name" value="ANCIENT UBIQUITOUS PROTEIN"/>
    <property type="match status" value="1"/>
</dbReference>
<keyword evidence="3" id="KW-0551">Lipid droplet</keyword>
<dbReference type="SMART" id="SM00546">
    <property type="entry name" value="CUE"/>
    <property type="match status" value="1"/>
</dbReference>
<feature type="transmembrane region" description="Helical" evidence="7">
    <location>
        <begin position="66"/>
        <end position="85"/>
    </location>
</feature>
<evidence type="ECO:0000313" key="9">
    <source>
        <dbReference type="Proteomes" id="UP000887566"/>
    </source>
</evidence>
<evidence type="ECO:0000256" key="6">
    <source>
        <dbReference type="ARBA" id="ARBA00035634"/>
    </source>
</evidence>
<dbReference type="GO" id="GO:0005811">
    <property type="term" value="C:lipid droplet"/>
    <property type="evidence" value="ECO:0007669"/>
    <property type="project" value="UniProtKB-SubCell"/>
</dbReference>
<comment type="similarity">
    <text evidence="6">Belongs to the AUP1 family.</text>
</comment>
<evidence type="ECO:0000256" key="7">
    <source>
        <dbReference type="SAM" id="Phobius"/>
    </source>
</evidence>
<organism evidence="9 10">
    <name type="scientific">Plectus sambesii</name>
    <dbReference type="NCBI Taxonomy" id="2011161"/>
    <lineage>
        <taxon>Eukaryota</taxon>
        <taxon>Metazoa</taxon>
        <taxon>Ecdysozoa</taxon>
        <taxon>Nematoda</taxon>
        <taxon>Chromadorea</taxon>
        <taxon>Plectida</taxon>
        <taxon>Plectina</taxon>
        <taxon>Plectoidea</taxon>
        <taxon>Plectidae</taxon>
        <taxon>Plectus</taxon>
    </lineage>
</organism>
<keyword evidence="9" id="KW-1185">Reference proteome</keyword>
<protein>
    <submittedName>
        <fullName evidence="10">CUE domain-containing protein</fullName>
    </submittedName>
</protein>
<dbReference type="WBParaSite" id="PSAMB.scaffold278size59591.g4113.t1">
    <property type="protein sequence ID" value="PSAMB.scaffold278size59591.g4113.t1"/>
    <property type="gene ID" value="PSAMB.scaffold278size59591.g4113"/>
</dbReference>
<keyword evidence="7" id="KW-1133">Transmembrane helix</keyword>
<dbReference type="PROSITE" id="PS51140">
    <property type="entry name" value="CUE"/>
    <property type="match status" value="1"/>
</dbReference>
<feature type="transmembrane region" description="Helical" evidence="7">
    <location>
        <begin position="34"/>
        <end position="59"/>
    </location>
</feature>
<comment type="subcellular location">
    <subcellularLocation>
        <location evidence="1">Endoplasmic reticulum membrane</location>
        <topology evidence="1">Peripheral membrane protein</topology>
    </subcellularLocation>
    <subcellularLocation>
        <location evidence="2">Lipid droplet</location>
    </subcellularLocation>
</comment>
<evidence type="ECO:0000256" key="3">
    <source>
        <dbReference type="ARBA" id="ARBA00022677"/>
    </source>
</evidence>
<evidence type="ECO:0000256" key="1">
    <source>
        <dbReference type="ARBA" id="ARBA00004406"/>
    </source>
</evidence>
<dbReference type="InterPro" id="IPR003892">
    <property type="entry name" value="CUE"/>
</dbReference>
<accession>A0A914VYT1</accession>
<keyword evidence="7" id="KW-0812">Transmembrane</keyword>
<dbReference type="GO" id="GO:0036503">
    <property type="term" value="P:ERAD pathway"/>
    <property type="evidence" value="ECO:0007669"/>
    <property type="project" value="TreeGrafter"/>
</dbReference>
<dbReference type="SUPFAM" id="SSF69593">
    <property type="entry name" value="Glycerol-3-phosphate (1)-acyltransferase"/>
    <property type="match status" value="1"/>
</dbReference>
<dbReference type="Gene3D" id="1.10.8.10">
    <property type="entry name" value="DNA helicase RuvA subunit, C-terminal domain"/>
    <property type="match status" value="1"/>
</dbReference>
<sequence>MASHSSKQRPAVNSIDELFTIERWSSVWWKSLLLFIYSPIGVILLLLRVILGIHVFIAACILRKTMFLRCAVLRIMCTLLGIVIVQESKRDKSSNLIVANHVSVLDHMAVDLVEPCILPSVWDIPNLLRWCLGYTDLGARRGRQTLIDQARIFCQTSPMPLLALPEGAMTNGQRGMLKFSSWSFDVTDSVQPLLISTWRPPFAQVATSVLGGSWWQDTLWYLFSPFTIIRLRWLPSMTRQDSENAEDFCRRVAQAMAEEAGLALTNYTSQDAVEAAKRHIGEQERLRRAAATRQQANRTVVSSADLDAMAMRVKELFPAVSLLVIRDDLDKTKSIDVTSNNILEGVLKQEPTTSSSKKAATNKNDPASWRALYEERKWNMIEENRQKYIKRKELKL</sequence>
<dbReference type="GO" id="GO:0005789">
    <property type="term" value="C:endoplasmic reticulum membrane"/>
    <property type="evidence" value="ECO:0007669"/>
    <property type="project" value="UniProtKB-SubCell"/>
</dbReference>
<dbReference type="Pfam" id="PF02845">
    <property type="entry name" value="CUE"/>
    <property type="match status" value="1"/>
</dbReference>
<name>A0A914VYT1_9BILA</name>
<proteinExistence type="inferred from homology"/>
<keyword evidence="4" id="KW-0256">Endoplasmic reticulum</keyword>
<feature type="domain" description="CUE" evidence="8">
    <location>
        <begin position="305"/>
        <end position="347"/>
    </location>
</feature>
<evidence type="ECO:0000256" key="2">
    <source>
        <dbReference type="ARBA" id="ARBA00004502"/>
    </source>
</evidence>
<evidence type="ECO:0000313" key="10">
    <source>
        <dbReference type="WBParaSite" id="PSAMB.scaffold278size59591.g4113.t1"/>
    </source>
</evidence>
<keyword evidence="5 7" id="KW-0472">Membrane</keyword>
<dbReference type="AlphaFoldDB" id="A0A914VYT1"/>
<evidence type="ECO:0000256" key="5">
    <source>
        <dbReference type="ARBA" id="ARBA00023136"/>
    </source>
</evidence>
<evidence type="ECO:0000256" key="4">
    <source>
        <dbReference type="ARBA" id="ARBA00022824"/>
    </source>
</evidence>
<dbReference type="Proteomes" id="UP000887566">
    <property type="component" value="Unplaced"/>
</dbReference>